<evidence type="ECO:0000256" key="1">
    <source>
        <dbReference type="ARBA" id="ARBA00004141"/>
    </source>
</evidence>
<evidence type="ECO:0000313" key="9">
    <source>
        <dbReference type="Proteomes" id="UP001549110"/>
    </source>
</evidence>
<comment type="similarity">
    <text evidence="2">Belongs to the autoinducer-2 exporter (AI-2E) (TC 2.A.86) family.</text>
</comment>
<gene>
    <name evidence="8" type="ORF">ABID41_001603</name>
</gene>
<evidence type="ECO:0000256" key="6">
    <source>
        <dbReference type="SAM" id="MobiDB-lite"/>
    </source>
</evidence>
<feature type="compositionally biased region" description="Basic residues" evidence="6">
    <location>
        <begin position="369"/>
        <end position="378"/>
    </location>
</feature>
<evidence type="ECO:0000256" key="3">
    <source>
        <dbReference type="ARBA" id="ARBA00022692"/>
    </source>
</evidence>
<feature type="transmembrane region" description="Helical" evidence="7">
    <location>
        <begin position="12"/>
        <end position="30"/>
    </location>
</feature>
<evidence type="ECO:0000313" key="8">
    <source>
        <dbReference type="EMBL" id="MET3526508.1"/>
    </source>
</evidence>
<keyword evidence="4 7" id="KW-1133">Transmembrane helix</keyword>
<feature type="transmembrane region" description="Helical" evidence="7">
    <location>
        <begin position="142"/>
        <end position="161"/>
    </location>
</feature>
<feature type="transmembrane region" description="Helical" evidence="7">
    <location>
        <begin position="260"/>
        <end position="282"/>
    </location>
</feature>
<evidence type="ECO:0000256" key="7">
    <source>
        <dbReference type="SAM" id="Phobius"/>
    </source>
</evidence>
<dbReference type="Proteomes" id="UP001549110">
    <property type="component" value="Unassembled WGS sequence"/>
</dbReference>
<name>A0ABV2EHJ9_9CAUL</name>
<comment type="subcellular location">
    <subcellularLocation>
        <location evidence="1">Membrane</location>
        <topology evidence="1">Multi-pass membrane protein</topology>
    </subcellularLocation>
</comment>
<accession>A0ABV2EHJ9</accession>
<organism evidence="8 9">
    <name type="scientific">Phenylobacterium koreense</name>
    <dbReference type="NCBI Taxonomy" id="266125"/>
    <lineage>
        <taxon>Bacteria</taxon>
        <taxon>Pseudomonadati</taxon>
        <taxon>Pseudomonadota</taxon>
        <taxon>Alphaproteobacteria</taxon>
        <taxon>Caulobacterales</taxon>
        <taxon>Caulobacteraceae</taxon>
        <taxon>Phenylobacterium</taxon>
    </lineage>
</organism>
<keyword evidence="5 7" id="KW-0472">Membrane</keyword>
<sequence length="378" mass="40983">MPAPNLESHTVRVSLVALAVIATGAALYWLRGILTPLALAVFLAVMIDGFARVLKAKLPFLGPKTALAAAIVLLLLLFGISVLVIADNASAFISQISAYTPKLNNLIAQIAGLLGVEVPPTINELVAQLNPSAYLASFARGLQGFASDAFFVLIYLGFIIASRRGFQRKVVGLFPHHAERNEAMQAFRRIRDGVERYLWVQTVTGLMIAIGSWIAMFAVGLDNAVFWAFLIFIASYIPVIGGAIGILAPPVFALIQFESFWPAIVLLAVLQSIQFVVGNIVLPRMQGDSLNMDPIVVLLSLALWGLIWGMTGMFLSTPLTVMAMVILAQFDGTRWLAVLLSSDGEPDKLRDRAAAGAPHEPPTPERRSRPSRKRENKS</sequence>
<feature type="transmembrane region" description="Helical" evidence="7">
    <location>
        <begin position="66"/>
        <end position="86"/>
    </location>
</feature>
<comment type="caution">
    <text evidence="8">The sequence shown here is derived from an EMBL/GenBank/DDBJ whole genome shotgun (WGS) entry which is preliminary data.</text>
</comment>
<dbReference type="InterPro" id="IPR002549">
    <property type="entry name" value="AI-2E-like"/>
</dbReference>
<dbReference type="EMBL" id="JBEPLU010000001">
    <property type="protein sequence ID" value="MET3526508.1"/>
    <property type="molecule type" value="Genomic_DNA"/>
</dbReference>
<keyword evidence="3 7" id="KW-0812">Transmembrane</keyword>
<feature type="transmembrane region" description="Helical" evidence="7">
    <location>
        <begin position="225"/>
        <end position="248"/>
    </location>
</feature>
<evidence type="ECO:0000256" key="2">
    <source>
        <dbReference type="ARBA" id="ARBA00009773"/>
    </source>
</evidence>
<dbReference type="PANTHER" id="PTHR21716:SF64">
    <property type="entry name" value="AI-2 TRANSPORT PROTEIN TQSA"/>
    <property type="match status" value="1"/>
</dbReference>
<evidence type="ECO:0000256" key="4">
    <source>
        <dbReference type="ARBA" id="ARBA00022989"/>
    </source>
</evidence>
<proteinExistence type="inferred from homology"/>
<keyword evidence="9" id="KW-1185">Reference proteome</keyword>
<dbReference type="RefSeq" id="WP_331929473.1">
    <property type="nucleotide sequence ID" value="NZ_JBEPLU010000001.1"/>
</dbReference>
<dbReference type="Pfam" id="PF01594">
    <property type="entry name" value="AI-2E_transport"/>
    <property type="match status" value="1"/>
</dbReference>
<feature type="transmembrane region" description="Helical" evidence="7">
    <location>
        <begin position="302"/>
        <end position="327"/>
    </location>
</feature>
<feature type="region of interest" description="Disordered" evidence="6">
    <location>
        <begin position="347"/>
        <end position="378"/>
    </location>
</feature>
<feature type="transmembrane region" description="Helical" evidence="7">
    <location>
        <begin position="197"/>
        <end position="219"/>
    </location>
</feature>
<feature type="transmembrane region" description="Helical" evidence="7">
    <location>
        <begin position="36"/>
        <end position="54"/>
    </location>
</feature>
<protein>
    <submittedName>
        <fullName evidence="8">PurR-regulated permease PerM</fullName>
    </submittedName>
</protein>
<reference evidence="8 9" key="1">
    <citation type="submission" date="2024-06" db="EMBL/GenBank/DDBJ databases">
        <title>Genomic Encyclopedia of Type Strains, Phase IV (KMG-IV): sequencing the most valuable type-strain genomes for metagenomic binning, comparative biology and taxonomic classification.</title>
        <authorList>
            <person name="Goeker M."/>
        </authorList>
    </citation>
    <scope>NUCLEOTIDE SEQUENCE [LARGE SCALE GENOMIC DNA]</scope>
    <source>
        <strain evidence="8 9">DSM 17809</strain>
    </source>
</reference>
<dbReference type="PANTHER" id="PTHR21716">
    <property type="entry name" value="TRANSMEMBRANE PROTEIN"/>
    <property type="match status" value="1"/>
</dbReference>
<evidence type="ECO:0000256" key="5">
    <source>
        <dbReference type="ARBA" id="ARBA00023136"/>
    </source>
</evidence>